<keyword evidence="2" id="KW-1185">Reference proteome</keyword>
<proteinExistence type="predicted"/>
<dbReference type="OrthoDB" id="9157385at2"/>
<dbReference type="Gene3D" id="3.80.10.10">
    <property type="entry name" value="Ribonuclease Inhibitor"/>
    <property type="match status" value="1"/>
</dbReference>
<dbReference type="SUPFAM" id="SSF52058">
    <property type="entry name" value="L domain-like"/>
    <property type="match status" value="1"/>
</dbReference>
<dbReference type="EMBL" id="QWDM01000003">
    <property type="protein sequence ID" value="RUT71307.1"/>
    <property type="molecule type" value="Genomic_DNA"/>
</dbReference>
<evidence type="ECO:0000313" key="2">
    <source>
        <dbReference type="Proteomes" id="UP000288102"/>
    </source>
</evidence>
<protein>
    <recommendedName>
        <fullName evidence="3">Leucine-rich repeat domain-containing protein</fullName>
    </recommendedName>
</protein>
<accession>A0A434AAC9</accession>
<dbReference type="InterPro" id="IPR032675">
    <property type="entry name" value="LRR_dom_sf"/>
</dbReference>
<dbReference type="RefSeq" id="WP_127337364.1">
    <property type="nucleotide sequence ID" value="NZ_QWDM01000003.1"/>
</dbReference>
<gene>
    <name evidence="1" type="ORF">D0817_05375</name>
</gene>
<dbReference type="Proteomes" id="UP000288102">
    <property type="component" value="Unassembled WGS sequence"/>
</dbReference>
<comment type="caution">
    <text evidence="1">The sequence shown here is derived from an EMBL/GenBank/DDBJ whole genome shotgun (WGS) entry which is preliminary data.</text>
</comment>
<dbReference type="AlphaFoldDB" id="A0A434AAC9"/>
<name>A0A434AAC9_9FLAO</name>
<evidence type="ECO:0008006" key="3">
    <source>
        <dbReference type="Google" id="ProtNLM"/>
    </source>
</evidence>
<evidence type="ECO:0000313" key="1">
    <source>
        <dbReference type="EMBL" id="RUT71307.1"/>
    </source>
</evidence>
<organism evidence="1 2">
    <name type="scientific">Flavobacterium cupreum</name>
    <dbReference type="NCBI Taxonomy" id="2133766"/>
    <lineage>
        <taxon>Bacteria</taxon>
        <taxon>Pseudomonadati</taxon>
        <taxon>Bacteroidota</taxon>
        <taxon>Flavobacteriia</taxon>
        <taxon>Flavobacteriales</taxon>
        <taxon>Flavobacteriaceae</taxon>
        <taxon>Flavobacterium</taxon>
    </lineage>
</organism>
<reference evidence="2" key="1">
    <citation type="journal article" date="2019" name="Syst. Appl. Microbiol.">
        <title>Flavobacterium circumlabens sp. nov. and Flavobacterium cupreum sp. nov., two psychrotrophic species isolated from Antarctic environmental samples.</title>
        <authorList>
            <person name="Kralova S."/>
            <person name="Busse H.-J."/>
            <person name="Svec P."/>
            <person name="Maslanova I."/>
            <person name="Stankova E."/>
            <person name="Bartak M."/>
            <person name="Sedlacek I."/>
        </authorList>
    </citation>
    <scope>NUCLEOTIDE SEQUENCE [LARGE SCALE GENOMIC DNA]</scope>
    <source>
        <strain evidence="2">CCM 8825</strain>
    </source>
</reference>
<sequence>MIAPYLDITEVSYLSEKLFRMLLVKENNIYVADFKKHNINALSLVEQGLNIKEKWMSKVSSEIEGLRLNSYTYPSLVDISKFSKLEYFQLIGMVSNGEIPFTELDKLKEVDLNYQDKTCKQIFDQQSVEYLDLSYYKSRSGTELTRLKNLKQLNLNHAVFPNLEFLSDMREMKKLSISYNPKLTRIEQLGATKETLKSFGVQNCKKIRDWHVLQEMKQLEFIYIENCGEIETLEFLNELPNLRGLYIIGTTKVLDGKLKKIINKESVEKINIAIGKNYDITRDDVRKFDFIPAIKVN</sequence>